<dbReference type="SUPFAM" id="SSF47598">
    <property type="entry name" value="Ribbon-helix-helix"/>
    <property type="match status" value="1"/>
</dbReference>
<sequence length="74" mass="8019">MNISKPIDTASRLQATFTAASSDGCDARGAGRTVHATFSLEAELHRRLKLTAAMKGVTMSDMVSSWIEWHCPPV</sequence>
<dbReference type="GO" id="GO:0006355">
    <property type="term" value="P:regulation of DNA-templated transcription"/>
    <property type="evidence" value="ECO:0007669"/>
    <property type="project" value="InterPro"/>
</dbReference>
<dbReference type="RefSeq" id="WP_034520577.1">
    <property type="nucleotide sequence ID" value="NZ_CACRSP010000014.1"/>
</dbReference>
<organism evidence="1">
    <name type="scientific">Bifidobacterium dentium</name>
    <dbReference type="NCBI Taxonomy" id="1689"/>
    <lineage>
        <taxon>Bacteria</taxon>
        <taxon>Bacillati</taxon>
        <taxon>Actinomycetota</taxon>
        <taxon>Actinomycetes</taxon>
        <taxon>Bifidobacteriales</taxon>
        <taxon>Bifidobacteriaceae</taxon>
        <taxon>Bifidobacterium</taxon>
    </lineage>
</organism>
<accession>A0A6N2UMS6</accession>
<evidence type="ECO:0000313" key="1">
    <source>
        <dbReference type="EMBL" id="VYT18122.1"/>
    </source>
</evidence>
<reference evidence="1" key="1">
    <citation type="submission" date="2019-11" db="EMBL/GenBank/DDBJ databases">
        <authorList>
            <person name="Feng L."/>
        </authorList>
    </citation>
    <scope>NUCLEOTIDE SEQUENCE</scope>
    <source>
        <strain evidence="1">BdentiumLFYP24</strain>
    </source>
</reference>
<dbReference type="EMBL" id="CACRSP010000014">
    <property type="protein sequence ID" value="VYT18122.1"/>
    <property type="molecule type" value="Genomic_DNA"/>
</dbReference>
<dbReference type="InterPro" id="IPR013321">
    <property type="entry name" value="Arc_rbn_hlx_hlx"/>
</dbReference>
<name>A0A6N2UMS6_9BIFI</name>
<dbReference type="Gene3D" id="1.10.1220.10">
    <property type="entry name" value="Met repressor-like"/>
    <property type="match status" value="1"/>
</dbReference>
<protein>
    <submittedName>
        <fullName evidence="1">Uncharacterized protein</fullName>
    </submittedName>
</protein>
<dbReference type="InterPro" id="IPR010985">
    <property type="entry name" value="Ribbon_hlx_hlx"/>
</dbReference>
<gene>
    <name evidence="1" type="ORF">BDLFYP24_00423</name>
</gene>
<proteinExistence type="predicted"/>
<dbReference type="AlphaFoldDB" id="A0A6N2UMS6"/>